<protein>
    <submittedName>
        <fullName evidence="1">Bacillithiol system redox-active protein YtxJ</fullName>
    </submittedName>
</protein>
<evidence type="ECO:0000313" key="2">
    <source>
        <dbReference type="Proteomes" id="UP000256708"/>
    </source>
</evidence>
<dbReference type="Pfam" id="PF11009">
    <property type="entry name" value="BrxC"/>
    <property type="match status" value="1"/>
</dbReference>
<dbReference type="Proteomes" id="UP000256708">
    <property type="component" value="Unassembled WGS sequence"/>
</dbReference>
<dbReference type="NCBIfam" id="TIGR04019">
    <property type="entry name" value="B_thiol_YtxJ"/>
    <property type="match status" value="1"/>
</dbReference>
<dbReference type="OrthoDB" id="677051at2"/>
<dbReference type="Gene3D" id="3.40.30.10">
    <property type="entry name" value="Glutaredoxin"/>
    <property type="match status" value="1"/>
</dbReference>
<organism evidence="1 2">
    <name type="scientific">Pontibacter diazotrophicus</name>
    <dbReference type="NCBI Taxonomy" id="1400979"/>
    <lineage>
        <taxon>Bacteria</taxon>
        <taxon>Pseudomonadati</taxon>
        <taxon>Bacteroidota</taxon>
        <taxon>Cytophagia</taxon>
        <taxon>Cytophagales</taxon>
        <taxon>Hymenobacteraceae</taxon>
        <taxon>Pontibacter</taxon>
    </lineage>
</organism>
<accession>A0A3D8L285</accession>
<comment type="caution">
    <text evidence="1">The sequence shown here is derived from an EMBL/GenBank/DDBJ whole genome shotgun (WGS) entry which is preliminary data.</text>
</comment>
<keyword evidence="2" id="KW-1185">Reference proteome</keyword>
<evidence type="ECO:0000313" key="1">
    <source>
        <dbReference type="EMBL" id="RDV11534.1"/>
    </source>
</evidence>
<name>A0A3D8L285_9BACT</name>
<gene>
    <name evidence="1" type="primary">ytxJ</name>
    <name evidence="1" type="ORF">DXT99_24325</name>
</gene>
<sequence length="113" mass="12720">MNWHPLTSPEQLDEVIQESKETPVVIFKHSTSCSISATAKSRIERQWEGAGLDHVKTYYLDLLRYRPVSNEVAEVLQVEHQSPQLLLVQDGVCTYNASHMSIGVDALKKKVTA</sequence>
<dbReference type="EMBL" id="QRGR01000040">
    <property type="protein sequence ID" value="RDV11534.1"/>
    <property type="molecule type" value="Genomic_DNA"/>
</dbReference>
<dbReference type="RefSeq" id="WP_115568194.1">
    <property type="nucleotide sequence ID" value="NZ_QRGR01000040.1"/>
</dbReference>
<dbReference type="AlphaFoldDB" id="A0A3D8L285"/>
<proteinExistence type="predicted"/>
<reference evidence="2" key="1">
    <citation type="submission" date="2018-08" db="EMBL/GenBank/DDBJ databases">
        <authorList>
            <person name="Liu Z.-W."/>
            <person name="Du Z.-J."/>
        </authorList>
    </citation>
    <scope>NUCLEOTIDE SEQUENCE [LARGE SCALE GENOMIC DNA]</scope>
    <source>
        <strain evidence="2">H4X</strain>
    </source>
</reference>
<dbReference type="InterPro" id="IPR022551">
    <property type="entry name" value="BrxC"/>
</dbReference>